<dbReference type="PANTHER" id="PTHR48090">
    <property type="entry name" value="UNDECAPRENYL-PHOSPHATE 4-DEOXY-4-FORMAMIDO-L-ARABINOSE TRANSFERASE-RELATED"/>
    <property type="match status" value="1"/>
</dbReference>
<proteinExistence type="predicted"/>
<dbReference type="PANTHER" id="PTHR48090:SF7">
    <property type="entry name" value="RFBJ PROTEIN"/>
    <property type="match status" value="1"/>
</dbReference>
<keyword evidence="2" id="KW-0378">Hydrolase</keyword>
<dbReference type="Gene3D" id="3.90.550.10">
    <property type="entry name" value="Spore Coat Polysaccharide Biosynthesis Protein SpsA, Chain A"/>
    <property type="match status" value="1"/>
</dbReference>
<gene>
    <name evidence="2" type="ORF">GCM10008088_05100</name>
</gene>
<protein>
    <submittedName>
        <fullName evidence="2">Glycosyl hydrolase</fullName>
    </submittedName>
</protein>
<dbReference type="GeneID" id="94368161"/>
<evidence type="ECO:0000313" key="2">
    <source>
        <dbReference type="EMBL" id="GGZ46633.1"/>
    </source>
</evidence>
<sequence>MKNPRIKVIIPAFNEADSIGLVIQDIPDLVEEVIVVSNNSTDQTEENARKAGASVLTETRKGYGYACLKGMDYVAEQAEKPDVIVFLDGDYSDYPEQLSAIIQPILQENIDFVIGARVDRLREEGSMTFPQIFGNWLATRLMRLFFGARFTDLGPFRAIKYEKLLALKMEDKTYGWTVEMQLKAIKQKLSYVEVPVNYRNRIGVSKVSGTLKGAVMAGVKILGWIFKYSLK</sequence>
<reference evidence="3" key="1">
    <citation type="journal article" date="2019" name="Int. J. Syst. Evol. Microbiol.">
        <title>The Global Catalogue of Microorganisms (GCM) 10K type strain sequencing project: providing services to taxonomists for standard genome sequencing and annotation.</title>
        <authorList>
            <consortium name="The Broad Institute Genomics Platform"/>
            <consortium name="The Broad Institute Genome Sequencing Center for Infectious Disease"/>
            <person name="Wu L."/>
            <person name="Ma J."/>
        </authorList>
    </citation>
    <scope>NUCLEOTIDE SEQUENCE [LARGE SCALE GENOMIC DNA]</scope>
    <source>
        <strain evidence="3">KCTC 12708</strain>
    </source>
</reference>
<dbReference type="Proteomes" id="UP000615593">
    <property type="component" value="Unassembled WGS sequence"/>
</dbReference>
<accession>A0ABQ3BIX8</accession>
<dbReference type="GO" id="GO:0016787">
    <property type="term" value="F:hydrolase activity"/>
    <property type="evidence" value="ECO:0007669"/>
    <property type="project" value="UniProtKB-KW"/>
</dbReference>
<dbReference type="InterPro" id="IPR029044">
    <property type="entry name" value="Nucleotide-diphossugar_trans"/>
</dbReference>
<feature type="domain" description="Glycosyltransferase 2-like" evidence="1">
    <location>
        <begin position="8"/>
        <end position="159"/>
    </location>
</feature>
<name>A0ABQ3BIX8_9FLAO</name>
<comment type="caution">
    <text evidence="2">The sequence shown here is derived from an EMBL/GenBank/DDBJ whole genome shotgun (WGS) entry which is preliminary data.</text>
</comment>
<dbReference type="InterPro" id="IPR050256">
    <property type="entry name" value="Glycosyltransferase_2"/>
</dbReference>
<keyword evidence="3" id="KW-1185">Reference proteome</keyword>
<organism evidence="2 3">
    <name type="scientific">Mesonia mobilis</name>
    <dbReference type="NCBI Taxonomy" id="369791"/>
    <lineage>
        <taxon>Bacteria</taxon>
        <taxon>Pseudomonadati</taxon>
        <taxon>Bacteroidota</taxon>
        <taxon>Flavobacteriia</taxon>
        <taxon>Flavobacteriales</taxon>
        <taxon>Flavobacteriaceae</taxon>
        <taxon>Mesonia</taxon>
    </lineage>
</organism>
<dbReference type="RefSeq" id="WP_027886117.1">
    <property type="nucleotide sequence ID" value="NZ_BMWY01000001.1"/>
</dbReference>
<dbReference type="EMBL" id="BMWY01000001">
    <property type="protein sequence ID" value="GGZ46633.1"/>
    <property type="molecule type" value="Genomic_DNA"/>
</dbReference>
<dbReference type="Pfam" id="PF00535">
    <property type="entry name" value="Glycos_transf_2"/>
    <property type="match status" value="1"/>
</dbReference>
<dbReference type="InterPro" id="IPR001173">
    <property type="entry name" value="Glyco_trans_2-like"/>
</dbReference>
<dbReference type="SUPFAM" id="SSF53448">
    <property type="entry name" value="Nucleotide-diphospho-sugar transferases"/>
    <property type="match status" value="1"/>
</dbReference>
<evidence type="ECO:0000313" key="3">
    <source>
        <dbReference type="Proteomes" id="UP000615593"/>
    </source>
</evidence>
<dbReference type="CDD" id="cd04179">
    <property type="entry name" value="DPM_DPG-synthase_like"/>
    <property type="match status" value="1"/>
</dbReference>
<evidence type="ECO:0000259" key="1">
    <source>
        <dbReference type="Pfam" id="PF00535"/>
    </source>
</evidence>